<name>A0ABM9AWM5_9BACT</name>
<gene>
    <name evidence="1" type="ORF">EMA8858_04055</name>
</gene>
<proteinExistence type="predicted"/>
<dbReference type="EMBL" id="CAKLPY010000008">
    <property type="protein sequence ID" value="CAH0997920.1"/>
    <property type="molecule type" value="Genomic_DNA"/>
</dbReference>
<protein>
    <submittedName>
        <fullName evidence="1">Uncharacterized protein</fullName>
    </submittedName>
</protein>
<comment type="caution">
    <text evidence="1">The sequence shown here is derived from an EMBL/GenBank/DDBJ whole genome shotgun (WGS) entry which is preliminary data.</text>
</comment>
<dbReference type="Gene3D" id="3.40.50.11350">
    <property type="match status" value="1"/>
</dbReference>
<keyword evidence="2" id="KW-1185">Reference proteome</keyword>
<reference evidence="1" key="1">
    <citation type="submission" date="2021-12" db="EMBL/GenBank/DDBJ databases">
        <authorList>
            <person name="Rodrigo-Torres L."/>
            <person name="Arahal R. D."/>
            <person name="Lucena T."/>
        </authorList>
    </citation>
    <scope>NUCLEOTIDE SEQUENCE</scope>
    <source>
        <strain evidence="1">CECT 8858</strain>
    </source>
</reference>
<dbReference type="Proteomes" id="UP000837932">
    <property type="component" value="Unassembled WGS sequence"/>
</dbReference>
<organism evidence="1 2">
    <name type="scientific">Emticicia aquatica</name>
    <dbReference type="NCBI Taxonomy" id="1681835"/>
    <lineage>
        <taxon>Bacteria</taxon>
        <taxon>Pseudomonadati</taxon>
        <taxon>Bacteroidota</taxon>
        <taxon>Cytophagia</taxon>
        <taxon>Cytophagales</taxon>
        <taxon>Leadbetterellaceae</taxon>
        <taxon>Emticicia</taxon>
    </lineage>
</organism>
<evidence type="ECO:0000313" key="1">
    <source>
        <dbReference type="EMBL" id="CAH0997920.1"/>
    </source>
</evidence>
<accession>A0ABM9AWM5</accession>
<dbReference type="RefSeq" id="WP_238808731.1">
    <property type="nucleotide sequence ID" value="NZ_CAKLPY010000008.1"/>
</dbReference>
<sequence length="340" mass="39404">MKKIVLCIPRGCGLNDILCRVGFSLEYCQKYNRTLIIDTRIAGLWDDFSNYFIKNNDDLDIIERADNQTLKQLNLLSCYPNERQGKIEFIYYDFYCNQKTNHIKNSFIRKTTLFLELFRLYISVPNTSIYQKLLLIFDSIKFKKSKNILANNDSCDADVILHHQSGGGVTSLNTLKFFKFTKDLKEHLLEKMQECGDDYFAIHVRNTDYKSNYKAYFDTIKDIVAGKKLLICSDDVEAINYAKFFFDTADVFSFSHIEKRDGKPLHKSSWNKTPDEKKRINYDMFVDLVCLANAQKLFIIPLLEGNYLSFEVPKGSFSGFSLLAKGLHENKDILSALLSE</sequence>
<evidence type="ECO:0000313" key="2">
    <source>
        <dbReference type="Proteomes" id="UP000837932"/>
    </source>
</evidence>